<organism evidence="1 2">
    <name type="scientific">Solanum bulbocastanum</name>
    <name type="common">Wild potato</name>
    <dbReference type="NCBI Taxonomy" id="147425"/>
    <lineage>
        <taxon>Eukaryota</taxon>
        <taxon>Viridiplantae</taxon>
        <taxon>Streptophyta</taxon>
        <taxon>Embryophyta</taxon>
        <taxon>Tracheophyta</taxon>
        <taxon>Spermatophyta</taxon>
        <taxon>Magnoliopsida</taxon>
        <taxon>eudicotyledons</taxon>
        <taxon>Gunneridae</taxon>
        <taxon>Pentapetalae</taxon>
        <taxon>asterids</taxon>
        <taxon>lamiids</taxon>
        <taxon>Solanales</taxon>
        <taxon>Solanaceae</taxon>
        <taxon>Solanoideae</taxon>
        <taxon>Solaneae</taxon>
        <taxon>Solanum</taxon>
    </lineage>
</organism>
<proteinExistence type="predicted"/>
<comment type="caution">
    <text evidence="1">The sequence shown here is derived from an EMBL/GenBank/DDBJ whole genome shotgun (WGS) entry which is preliminary data.</text>
</comment>
<sequence length="111" mass="13116">MRRQQKRFNAISLNELSQCFLFTLTFHASYPIVPATFRQQLLTFLLTQIVSNAVEQYLKYITILLFWCLHKLQHQDQMRSTMTSCVTIQAYNKRERIKLDSTIQAGQDLID</sequence>
<name>A0AAN8SWY7_SOLBU</name>
<gene>
    <name evidence="1" type="ORF">RDI58_024110</name>
</gene>
<accession>A0AAN8SWY7</accession>
<dbReference type="Proteomes" id="UP001371456">
    <property type="component" value="Unassembled WGS sequence"/>
</dbReference>
<dbReference type="AlphaFoldDB" id="A0AAN8SWY7"/>
<evidence type="ECO:0000313" key="2">
    <source>
        <dbReference type="Proteomes" id="UP001371456"/>
    </source>
</evidence>
<protein>
    <submittedName>
        <fullName evidence="1">Uncharacterized protein</fullName>
    </submittedName>
</protein>
<reference evidence="1 2" key="1">
    <citation type="submission" date="2024-02" db="EMBL/GenBank/DDBJ databases">
        <title>de novo genome assembly of Solanum bulbocastanum strain 11H21.</title>
        <authorList>
            <person name="Hosaka A.J."/>
        </authorList>
    </citation>
    <scope>NUCLEOTIDE SEQUENCE [LARGE SCALE GENOMIC DNA]</scope>
    <source>
        <tissue evidence="1">Young leaves</tissue>
    </source>
</reference>
<keyword evidence="2" id="KW-1185">Reference proteome</keyword>
<evidence type="ECO:0000313" key="1">
    <source>
        <dbReference type="EMBL" id="KAK6777393.1"/>
    </source>
</evidence>
<dbReference type="EMBL" id="JBANQN010000010">
    <property type="protein sequence ID" value="KAK6777393.1"/>
    <property type="molecule type" value="Genomic_DNA"/>
</dbReference>